<dbReference type="STRING" id="426128.SAMN05660297_01526"/>
<dbReference type="PRINTS" id="PR00455">
    <property type="entry name" value="HTHTETR"/>
</dbReference>
<dbReference type="PROSITE" id="PS50977">
    <property type="entry name" value="HTH_TETR_2"/>
    <property type="match status" value="1"/>
</dbReference>
<dbReference type="InterPro" id="IPR050624">
    <property type="entry name" value="HTH-type_Tx_Regulator"/>
</dbReference>
<proteinExistence type="predicted"/>
<keyword evidence="3" id="KW-0472">Membrane</keyword>
<dbReference type="InterPro" id="IPR009057">
    <property type="entry name" value="Homeodomain-like_sf"/>
</dbReference>
<evidence type="ECO:0000256" key="2">
    <source>
        <dbReference type="PROSITE-ProRule" id="PRU00335"/>
    </source>
</evidence>
<keyword evidence="3" id="KW-1133">Transmembrane helix</keyword>
<evidence type="ECO:0000256" key="1">
    <source>
        <dbReference type="ARBA" id="ARBA00023125"/>
    </source>
</evidence>
<evidence type="ECO:0000313" key="5">
    <source>
        <dbReference type="EMBL" id="SET15626.1"/>
    </source>
</evidence>
<dbReference type="EMBL" id="FOHU01000005">
    <property type="protein sequence ID" value="SET15626.1"/>
    <property type="molecule type" value="Genomic_DNA"/>
</dbReference>
<dbReference type="Gene3D" id="1.10.357.10">
    <property type="entry name" value="Tetracycline Repressor, domain 2"/>
    <property type="match status" value="1"/>
</dbReference>
<evidence type="ECO:0000259" key="4">
    <source>
        <dbReference type="PROSITE" id="PS50977"/>
    </source>
</evidence>
<name>A0A1I0C823_9FIRM</name>
<organism evidence="5 6">
    <name type="scientific">Natronincola peptidivorans</name>
    <dbReference type="NCBI Taxonomy" id="426128"/>
    <lineage>
        <taxon>Bacteria</taxon>
        <taxon>Bacillati</taxon>
        <taxon>Bacillota</taxon>
        <taxon>Clostridia</taxon>
        <taxon>Peptostreptococcales</taxon>
        <taxon>Natronincolaceae</taxon>
        <taxon>Natronincola</taxon>
    </lineage>
</organism>
<dbReference type="InterPro" id="IPR001647">
    <property type="entry name" value="HTH_TetR"/>
</dbReference>
<protein>
    <submittedName>
        <fullName evidence="5">Transcriptional regulator, TetR family</fullName>
    </submittedName>
</protein>
<sequence length="145" mass="16734">MTEGCKKTVLRILGSFMKTKKGQETRNHIIQAAEQLFMEKNVSKVTISEIGQRAGVAKGTFYLYFESKDDLVWNFMDYKFGHADKWMKGILIKGYSDEDLYDIVDYIVSFAKKNIVILNGCSFFLFVIFDAWLILTLSIYLLQLA</sequence>
<dbReference type="PANTHER" id="PTHR43479:SF11">
    <property type="entry name" value="ACREF_ENVCD OPERON REPRESSOR-RELATED"/>
    <property type="match status" value="1"/>
</dbReference>
<dbReference type="Pfam" id="PF00440">
    <property type="entry name" value="TetR_N"/>
    <property type="match status" value="1"/>
</dbReference>
<dbReference type="SUPFAM" id="SSF46689">
    <property type="entry name" value="Homeodomain-like"/>
    <property type="match status" value="1"/>
</dbReference>
<dbReference type="GO" id="GO:0003677">
    <property type="term" value="F:DNA binding"/>
    <property type="evidence" value="ECO:0007669"/>
    <property type="project" value="UniProtKB-UniRule"/>
</dbReference>
<gene>
    <name evidence="5" type="ORF">SAMN05660297_01526</name>
</gene>
<dbReference type="Proteomes" id="UP000199568">
    <property type="component" value="Unassembled WGS sequence"/>
</dbReference>
<feature type="domain" description="HTH tetR-type" evidence="4">
    <location>
        <begin position="23"/>
        <end position="83"/>
    </location>
</feature>
<evidence type="ECO:0000313" key="6">
    <source>
        <dbReference type="Proteomes" id="UP000199568"/>
    </source>
</evidence>
<reference evidence="5 6" key="1">
    <citation type="submission" date="2016-10" db="EMBL/GenBank/DDBJ databases">
        <authorList>
            <person name="de Groot N.N."/>
        </authorList>
    </citation>
    <scope>NUCLEOTIDE SEQUENCE [LARGE SCALE GENOMIC DNA]</scope>
    <source>
        <strain evidence="5 6">DSM 18979</strain>
    </source>
</reference>
<feature type="transmembrane region" description="Helical" evidence="3">
    <location>
        <begin position="116"/>
        <end position="142"/>
    </location>
</feature>
<feature type="DNA-binding region" description="H-T-H motif" evidence="2">
    <location>
        <begin position="46"/>
        <end position="65"/>
    </location>
</feature>
<dbReference type="AlphaFoldDB" id="A0A1I0C823"/>
<evidence type="ECO:0000256" key="3">
    <source>
        <dbReference type="SAM" id="Phobius"/>
    </source>
</evidence>
<accession>A0A1I0C823</accession>
<dbReference type="PANTHER" id="PTHR43479">
    <property type="entry name" value="ACREF/ENVCD OPERON REPRESSOR-RELATED"/>
    <property type="match status" value="1"/>
</dbReference>
<keyword evidence="1 2" id="KW-0238">DNA-binding</keyword>
<keyword evidence="6" id="KW-1185">Reference proteome</keyword>
<keyword evidence="3" id="KW-0812">Transmembrane</keyword>